<dbReference type="EMBL" id="DF973393">
    <property type="protein sequence ID" value="GAU29297.1"/>
    <property type="molecule type" value="Genomic_DNA"/>
</dbReference>
<reference evidence="3" key="1">
    <citation type="journal article" date="2017" name="Front. Plant Sci.">
        <title>Climate Clever Clovers: New Paradigm to Reduce the Environmental Footprint of Ruminants by Breeding Low Methanogenic Forages Utilizing Haplotype Variation.</title>
        <authorList>
            <person name="Kaur P."/>
            <person name="Appels R."/>
            <person name="Bayer P.E."/>
            <person name="Keeble-Gagnere G."/>
            <person name="Wang J."/>
            <person name="Hirakawa H."/>
            <person name="Shirasawa K."/>
            <person name="Vercoe P."/>
            <person name="Stefanova K."/>
            <person name="Durmic Z."/>
            <person name="Nichols P."/>
            <person name="Revell C."/>
            <person name="Isobe S.N."/>
            <person name="Edwards D."/>
            <person name="Erskine W."/>
        </authorList>
    </citation>
    <scope>NUCLEOTIDE SEQUENCE [LARGE SCALE GENOMIC DNA]</scope>
    <source>
        <strain evidence="3">cv. Daliak</strain>
    </source>
</reference>
<protein>
    <submittedName>
        <fullName evidence="2">Uncharacterized protein</fullName>
    </submittedName>
</protein>
<organism evidence="2 3">
    <name type="scientific">Trifolium subterraneum</name>
    <name type="common">Subterranean clover</name>
    <dbReference type="NCBI Taxonomy" id="3900"/>
    <lineage>
        <taxon>Eukaryota</taxon>
        <taxon>Viridiplantae</taxon>
        <taxon>Streptophyta</taxon>
        <taxon>Embryophyta</taxon>
        <taxon>Tracheophyta</taxon>
        <taxon>Spermatophyta</taxon>
        <taxon>Magnoliopsida</taxon>
        <taxon>eudicotyledons</taxon>
        <taxon>Gunneridae</taxon>
        <taxon>Pentapetalae</taxon>
        <taxon>rosids</taxon>
        <taxon>fabids</taxon>
        <taxon>Fabales</taxon>
        <taxon>Fabaceae</taxon>
        <taxon>Papilionoideae</taxon>
        <taxon>50 kb inversion clade</taxon>
        <taxon>NPAAA clade</taxon>
        <taxon>Hologalegina</taxon>
        <taxon>IRL clade</taxon>
        <taxon>Trifolieae</taxon>
        <taxon>Trifolium</taxon>
    </lineage>
</organism>
<name>A0A2Z6NHY7_TRISU</name>
<feature type="compositionally biased region" description="Low complexity" evidence="1">
    <location>
        <begin position="1"/>
        <end position="25"/>
    </location>
</feature>
<sequence>MDSILNLQSSSINSQVPSSLSSPSCPSEPPDVGNWFSSYQYQSPNLDSHFTLQESDFRKHESERDEQQEEDFDKVRVQDEGIVREKLVQCDGTCDKDDIHNKDPCFTKNMDHCSSCSLFSEPPDIRNWFSSYVYESSVFDTSSLLSDEEVSEGNKCEEERFDFEVVNKDEGQSENVQPKVCVEHSSFDKTMEGDGSAGLKKKLTIANTSGLEKILQPCMEDEALQHSLVSTKDMETVNQNHGNPGCNGEAHLMSLDTDTCAMRPPKLVQKNDTTKEAESKAEIQAEKPNISTSLAKSFSIGSSTCTRNKENDGFVTTRKNSCKRSNDENSWKKQEMTLLQCSTSTGAVPLACEKSNVTKRKALTEATNLQQSNDMEITGKWQCPQKRKPDRGPALKQLRLERWVRRVGNTSPQ</sequence>
<evidence type="ECO:0000313" key="2">
    <source>
        <dbReference type="EMBL" id="GAU29297.1"/>
    </source>
</evidence>
<dbReference type="OrthoDB" id="1847229at2759"/>
<feature type="region of interest" description="Disordered" evidence="1">
    <location>
        <begin position="1"/>
        <end position="31"/>
    </location>
</feature>
<dbReference type="PANTHER" id="PTHR36368">
    <property type="entry name" value="ATP-DEPENDENT CASEINOLYTIC PROTEASE/CROTONASE FAMILY PROTEIN"/>
    <property type="match status" value="1"/>
</dbReference>
<evidence type="ECO:0000256" key="1">
    <source>
        <dbReference type="SAM" id="MobiDB-lite"/>
    </source>
</evidence>
<keyword evidence="3" id="KW-1185">Reference proteome</keyword>
<feature type="compositionally biased region" description="Basic and acidic residues" evidence="1">
    <location>
        <begin position="390"/>
        <end position="404"/>
    </location>
</feature>
<accession>A0A2Z6NHY7</accession>
<dbReference type="Proteomes" id="UP000242715">
    <property type="component" value="Unassembled WGS sequence"/>
</dbReference>
<feature type="region of interest" description="Disordered" evidence="1">
    <location>
        <begin position="375"/>
        <end position="413"/>
    </location>
</feature>
<dbReference type="PANTHER" id="PTHR36368:SF1">
    <property type="entry name" value="ATP-DEPENDENT CASEINOLYTIC PROTEASE_CROTONASE FAMILY PROTEIN"/>
    <property type="match status" value="1"/>
</dbReference>
<proteinExistence type="predicted"/>
<evidence type="ECO:0000313" key="3">
    <source>
        <dbReference type="Proteomes" id="UP000242715"/>
    </source>
</evidence>
<gene>
    <name evidence="2" type="ORF">TSUD_226680</name>
</gene>
<dbReference type="AlphaFoldDB" id="A0A2Z6NHY7"/>